<name>A0A4V1KNV6_9FLAO</name>
<sequence length="331" mass="38368">MRSFSLIICTYQRPQALVTLLKSVEKQRLYPDEILVIDASLDDQTAEVLNQKAIPKLKYFKVEEQDRGLTRQRNFGIEKLNPQSEIVCFLDDDVILEPDYFEQILRTFHEKPNAVGVGGYITNEVAWEFDQNEPRKDWFVFDGYQRKEGSRFQLRALFGLEPDAAPGFMPDFGHGRSISFLPPSGKIYPVEQLMGGVAAYKTSLFKHLNFSNYFEGYSLYEDADFSLRASKLESLWINTKARLEHHHNPAGRPDLFKYGKMVIRNGWYVWRVKYPSPNLKARFKWNATALVLTMIRFSNVITAEDKKGAFKEAAGRVAGWWSLLFNKPKRR</sequence>
<dbReference type="OrthoDB" id="1493960at2"/>
<dbReference type="InterPro" id="IPR050834">
    <property type="entry name" value="Glycosyltransf_2"/>
</dbReference>
<dbReference type="Proteomes" id="UP000289821">
    <property type="component" value="Unassembled WGS sequence"/>
</dbReference>
<dbReference type="SUPFAM" id="SSF53448">
    <property type="entry name" value="Nucleotide-diphospho-sugar transferases"/>
    <property type="match status" value="1"/>
</dbReference>
<dbReference type="CDD" id="cd00761">
    <property type="entry name" value="Glyco_tranf_GTA_type"/>
    <property type="match status" value="1"/>
</dbReference>
<dbReference type="EMBL" id="QOVI01000007">
    <property type="protein sequence ID" value="RXG12319.1"/>
    <property type="molecule type" value="Genomic_DNA"/>
</dbReference>
<accession>A0A4V1KNV6</accession>
<reference evidence="2 3" key="1">
    <citation type="submission" date="2018-07" db="EMBL/GenBank/DDBJ databases">
        <title>Leeuwenhoekiella genomics.</title>
        <authorList>
            <person name="Tahon G."/>
            <person name="Willems A."/>
        </authorList>
    </citation>
    <scope>NUCLEOTIDE SEQUENCE [LARGE SCALE GENOMIC DNA]</scope>
    <source>
        <strain evidence="2 3">R-50232</strain>
    </source>
</reference>
<keyword evidence="3" id="KW-1185">Reference proteome</keyword>
<dbReference type="RefSeq" id="WP_128762467.1">
    <property type="nucleotide sequence ID" value="NZ_QOVI01000007.1"/>
</dbReference>
<gene>
    <name evidence="2" type="ORF">DSM04_10790</name>
</gene>
<evidence type="ECO:0000259" key="1">
    <source>
        <dbReference type="Pfam" id="PF00535"/>
    </source>
</evidence>
<evidence type="ECO:0000313" key="2">
    <source>
        <dbReference type="EMBL" id="RXG12319.1"/>
    </source>
</evidence>
<evidence type="ECO:0000313" key="3">
    <source>
        <dbReference type="Proteomes" id="UP000289821"/>
    </source>
</evidence>
<dbReference type="GO" id="GO:0016740">
    <property type="term" value="F:transferase activity"/>
    <property type="evidence" value="ECO:0007669"/>
    <property type="project" value="UniProtKB-KW"/>
</dbReference>
<keyword evidence="2" id="KW-0808">Transferase</keyword>
<dbReference type="InterPro" id="IPR001173">
    <property type="entry name" value="Glyco_trans_2-like"/>
</dbReference>
<dbReference type="Pfam" id="PF00535">
    <property type="entry name" value="Glycos_transf_2"/>
    <property type="match status" value="1"/>
</dbReference>
<dbReference type="InterPro" id="IPR029044">
    <property type="entry name" value="Nucleotide-diphossugar_trans"/>
</dbReference>
<dbReference type="PANTHER" id="PTHR43685">
    <property type="entry name" value="GLYCOSYLTRANSFERASE"/>
    <property type="match status" value="1"/>
</dbReference>
<dbReference type="PANTHER" id="PTHR43685:SF3">
    <property type="entry name" value="SLR2126 PROTEIN"/>
    <property type="match status" value="1"/>
</dbReference>
<dbReference type="AlphaFoldDB" id="A0A4V1KNV6"/>
<proteinExistence type="predicted"/>
<protein>
    <submittedName>
        <fullName evidence="2">GT2 family glycosyltransferase</fullName>
    </submittedName>
</protein>
<dbReference type="Gene3D" id="3.90.550.10">
    <property type="entry name" value="Spore Coat Polysaccharide Biosynthesis Protein SpsA, Chain A"/>
    <property type="match status" value="1"/>
</dbReference>
<feature type="domain" description="Glycosyltransferase 2-like" evidence="1">
    <location>
        <begin position="5"/>
        <end position="144"/>
    </location>
</feature>
<organism evidence="2 3">
    <name type="scientific">Leeuwenhoekiella aestuarii</name>
    <dbReference type="NCBI Taxonomy" id="2249426"/>
    <lineage>
        <taxon>Bacteria</taxon>
        <taxon>Pseudomonadati</taxon>
        <taxon>Bacteroidota</taxon>
        <taxon>Flavobacteriia</taxon>
        <taxon>Flavobacteriales</taxon>
        <taxon>Flavobacteriaceae</taxon>
        <taxon>Leeuwenhoekiella</taxon>
    </lineage>
</organism>
<comment type="caution">
    <text evidence="2">The sequence shown here is derived from an EMBL/GenBank/DDBJ whole genome shotgun (WGS) entry which is preliminary data.</text>
</comment>